<proteinExistence type="predicted"/>
<protein>
    <submittedName>
        <fullName evidence="1">Uncharacterized protein</fullName>
    </submittedName>
</protein>
<name>A0A0F9VN19_9ZZZZ</name>
<reference evidence="1" key="1">
    <citation type="journal article" date="2015" name="Nature">
        <title>Complex archaea that bridge the gap between prokaryotes and eukaryotes.</title>
        <authorList>
            <person name="Spang A."/>
            <person name="Saw J.H."/>
            <person name="Jorgensen S.L."/>
            <person name="Zaremba-Niedzwiedzka K."/>
            <person name="Martijn J."/>
            <person name="Lind A.E."/>
            <person name="van Eijk R."/>
            <person name="Schleper C."/>
            <person name="Guy L."/>
            <person name="Ettema T.J."/>
        </authorList>
    </citation>
    <scope>NUCLEOTIDE SEQUENCE</scope>
</reference>
<organism evidence="1">
    <name type="scientific">marine sediment metagenome</name>
    <dbReference type="NCBI Taxonomy" id="412755"/>
    <lineage>
        <taxon>unclassified sequences</taxon>
        <taxon>metagenomes</taxon>
        <taxon>ecological metagenomes</taxon>
    </lineage>
</organism>
<dbReference type="AlphaFoldDB" id="A0A0F9VN19"/>
<dbReference type="EMBL" id="LAZR01000481">
    <property type="protein sequence ID" value="KKN67198.1"/>
    <property type="molecule type" value="Genomic_DNA"/>
</dbReference>
<accession>A0A0F9VN19</accession>
<gene>
    <name evidence="1" type="ORF">LCGC14_0463710</name>
</gene>
<evidence type="ECO:0000313" key="1">
    <source>
        <dbReference type="EMBL" id="KKN67198.1"/>
    </source>
</evidence>
<comment type="caution">
    <text evidence="1">The sequence shown here is derived from an EMBL/GenBank/DDBJ whole genome shotgun (WGS) entry which is preliminary data.</text>
</comment>
<sequence length="369" mass="40652">MAGGLGFADSLTKHVAKITVENTPEFKLNWQGYLNMLLSNKNAKVVRLNDPANEGHRRTVIIKSRQRFNVAHTDTTRSCDQTNVPVYQERTVALGIYRQLGIHIEDETIALYPTQASASANVGTPSTPLMDEFLTSIKTGADALLSAINQDLWVLQAAGIGVNQRSGNNAAQNINLVLNTTNNPLNQGLTQVLTDYDLNESTGKPKMVGTGLIHNHMLQQQAKGLDQSGMNTPILANGFEFFQDPRVAVALGANESLVLEPESAQLVEYMNYKGFKGGLKGADFFFTFFLPMQVSDRVRMVEFDAQLIYRPCPTTETDAYYGTSTTVSKGWSLIISKECGLHLINPGAYRATDRLTGNRGTYRYNFTNV</sequence>